<dbReference type="Proteomes" id="UP000814140">
    <property type="component" value="Unassembled WGS sequence"/>
</dbReference>
<proteinExistence type="predicted"/>
<comment type="caution">
    <text evidence="1">The sequence shown here is derived from an EMBL/GenBank/DDBJ whole genome shotgun (WGS) entry which is preliminary data.</text>
</comment>
<organism evidence="1 2">
    <name type="scientific">Artomyces pyxidatus</name>
    <dbReference type="NCBI Taxonomy" id="48021"/>
    <lineage>
        <taxon>Eukaryota</taxon>
        <taxon>Fungi</taxon>
        <taxon>Dikarya</taxon>
        <taxon>Basidiomycota</taxon>
        <taxon>Agaricomycotina</taxon>
        <taxon>Agaricomycetes</taxon>
        <taxon>Russulales</taxon>
        <taxon>Auriscalpiaceae</taxon>
        <taxon>Artomyces</taxon>
    </lineage>
</organism>
<sequence length="356" mass="40115">MRDSPAFLPIVPPCCPPPPLSAMSFDNDPAYESLGVRNPAPVILPPGHDPGALIIGIVFASLLYGLTSQQTIFYFTHFRDGIILRIWVVALWILETVTTIFEGLVVTNYFITHFGENLSTVDNSFFSVSSVATGGIIFLVQGFFIVRIRTLRNTVYPTSIWNNIIFVFFTALACFSFATSIQLTYYDVRSPRNGYRKPIYLSNISIETALDVFITVALVLILHQHRNEYSKKKNPIEQLILFFITRGIILTLFQFCMLIIPYALPGHNSFFAVYSCFSKIYVNSALVTLNNRQRLLRHAPAYEAGSHRCTSIEFTIPDLHTSFDDSDHADVPNEQQPPRAHILSDIELSPTERPAP</sequence>
<reference evidence="1" key="2">
    <citation type="journal article" date="2022" name="New Phytol.">
        <title>Evolutionary transition to the ectomycorrhizal habit in the genomes of a hyperdiverse lineage of mushroom-forming fungi.</title>
        <authorList>
            <person name="Looney B."/>
            <person name="Miyauchi S."/>
            <person name="Morin E."/>
            <person name="Drula E."/>
            <person name="Courty P.E."/>
            <person name="Kohler A."/>
            <person name="Kuo A."/>
            <person name="LaButti K."/>
            <person name="Pangilinan J."/>
            <person name="Lipzen A."/>
            <person name="Riley R."/>
            <person name="Andreopoulos W."/>
            <person name="He G."/>
            <person name="Johnson J."/>
            <person name="Nolan M."/>
            <person name="Tritt A."/>
            <person name="Barry K.W."/>
            <person name="Grigoriev I.V."/>
            <person name="Nagy L.G."/>
            <person name="Hibbett D."/>
            <person name="Henrissat B."/>
            <person name="Matheny P.B."/>
            <person name="Labbe J."/>
            <person name="Martin F.M."/>
        </authorList>
    </citation>
    <scope>NUCLEOTIDE SEQUENCE</scope>
    <source>
        <strain evidence="1">HHB10654</strain>
    </source>
</reference>
<evidence type="ECO:0000313" key="2">
    <source>
        <dbReference type="Proteomes" id="UP000814140"/>
    </source>
</evidence>
<evidence type="ECO:0000313" key="1">
    <source>
        <dbReference type="EMBL" id="KAI0067468.1"/>
    </source>
</evidence>
<keyword evidence="2" id="KW-1185">Reference proteome</keyword>
<dbReference type="EMBL" id="MU277190">
    <property type="protein sequence ID" value="KAI0067468.1"/>
    <property type="molecule type" value="Genomic_DNA"/>
</dbReference>
<reference evidence="1" key="1">
    <citation type="submission" date="2021-03" db="EMBL/GenBank/DDBJ databases">
        <authorList>
            <consortium name="DOE Joint Genome Institute"/>
            <person name="Ahrendt S."/>
            <person name="Looney B.P."/>
            <person name="Miyauchi S."/>
            <person name="Morin E."/>
            <person name="Drula E."/>
            <person name="Courty P.E."/>
            <person name="Chicoki N."/>
            <person name="Fauchery L."/>
            <person name="Kohler A."/>
            <person name="Kuo A."/>
            <person name="Labutti K."/>
            <person name="Pangilinan J."/>
            <person name="Lipzen A."/>
            <person name="Riley R."/>
            <person name="Andreopoulos W."/>
            <person name="He G."/>
            <person name="Johnson J."/>
            <person name="Barry K.W."/>
            <person name="Grigoriev I.V."/>
            <person name="Nagy L."/>
            <person name="Hibbett D."/>
            <person name="Henrissat B."/>
            <person name="Matheny P.B."/>
            <person name="Labbe J."/>
            <person name="Martin F."/>
        </authorList>
    </citation>
    <scope>NUCLEOTIDE SEQUENCE</scope>
    <source>
        <strain evidence="1">HHB10654</strain>
    </source>
</reference>
<name>A0ACB8TGB1_9AGAM</name>
<gene>
    <name evidence="1" type="ORF">BV25DRAFT_1819815</name>
</gene>
<accession>A0ACB8TGB1</accession>
<protein>
    <submittedName>
        <fullName evidence="1">Uncharacterized protein</fullName>
    </submittedName>
</protein>